<evidence type="ECO:0000256" key="1">
    <source>
        <dbReference type="ARBA" id="ARBA00010617"/>
    </source>
</evidence>
<dbReference type="PRINTS" id="PR00385">
    <property type="entry name" value="P450"/>
</dbReference>
<proteinExistence type="inferred from homology"/>
<evidence type="ECO:0000313" key="8">
    <source>
        <dbReference type="EMBL" id="WTQ84816.1"/>
    </source>
</evidence>
<evidence type="ECO:0000256" key="7">
    <source>
        <dbReference type="RuleBase" id="RU000461"/>
    </source>
</evidence>
<evidence type="ECO:0000256" key="5">
    <source>
        <dbReference type="ARBA" id="ARBA00023004"/>
    </source>
</evidence>
<dbReference type="CDD" id="cd11049">
    <property type="entry name" value="CYP170A1-like"/>
    <property type="match status" value="1"/>
</dbReference>
<dbReference type="InterPro" id="IPR036396">
    <property type="entry name" value="Cyt_P450_sf"/>
</dbReference>
<comment type="similarity">
    <text evidence="1 7">Belongs to the cytochrome P450 family.</text>
</comment>
<evidence type="ECO:0000256" key="2">
    <source>
        <dbReference type="ARBA" id="ARBA00022617"/>
    </source>
</evidence>
<sequence length="443" mass="48798">MRTAPGALPLLGHALPLRRDPLGFLASLPAHGDLVEVRLGPRPAYLVCHPELVQRVLSDARTFDKGGPLFEKVRPLLGNGLGTSGWHDHRRQRRLMQPVFGRERVGTYAADMVRGITAVADAWQPGRVVDVSAAMQSVTARVTARTLFSTSIDDQDVTDIQHCLVVLFSGVYRRMTAPLGLWEKLPTPGNRRFRAAHDRLRGLIHRIVRAHRRAAGGHDDLLTALATAHGDGADGSLSDRELCDQVMTLLVAGTEPTGHALAWAVHLVATHPEVEARLHAETDRVLSGRRSPEVTDLPRLEYTGRVFTEVLRLYPPGWMFTRTTTSETELAGRSLPRGADVLYSPYALHRDPRLFPAPGTFDPDRWSPDRARLVPRGAFIPFGAGNRKCIGEHFGTVEALLALSTLCARWRLRPVPGAEVRPRPETTLGTGPLPMLALPRARR</sequence>
<dbReference type="Proteomes" id="UP001622557">
    <property type="component" value="Chromosome"/>
</dbReference>
<dbReference type="Pfam" id="PF00067">
    <property type="entry name" value="p450"/>
    <property type="match status" value="1"/>
</dbReference>
<dbReference type="Gene3D" id="1.10.630.10">
    <property type="entry name" value="Cytochrome P450"/>
    <property type="match status" value="1"/>
</dbReference>
<dbReference type="SUPFAM" id="SSF48264">
    <property type="entry name" value="Cytochrome P450"/>
    <property type="match status" value="1"/>
</dbReference>
<keyword evidence="5 7" id="KW-0408">Iron</keyword>
<evidence type="ECO:0000313" key="9">
    <source>
        <dbReference type="Proteomes" id="UP001622557"/>
    </source>
</evidence>
<keyword evidence="2 7" id="KW-0349">Heme</keyword>
<reference evidence="8 9" key="1">
    <citation type="submission" date="2022-10" db="EMBL/GenBank/DDBJ databases">
        <title>The complete genomes of actinobacterial strains from the NBC collection.</title>
        <authorList>
            <person name="Joergensen T.S."/>
            <person name="Alvarez Arevalo M."/>
            <person name="Sterndorff E.B."/>
            <person name="Faurdal D."/>
            <person name="Vuksanovic O."/>
            <person name="Mourched A.-S."/>
            <person name="Charusanti P."/>
            <person name="Shaw S."/>
            <person name="Blin K."/>
            <person name="Weber T."/>
        </authorList>
    </citation>
    <scope>NUCLEOTIDE SEQUENCE [LARGE SCALE GENOMIC DNA]</scope>
    <source>
        <strain evidence="8 9">NBC_00156</strain>
    </source>
</reference>
<protein>
    <submittedName>
        <fullName evidence="8">Cytochrome P450</fullName>
    </submittedName>
</protein>
<dbReference type="EMBL" id="CP108164">
    <property type="protein sequence ID" value="WTQ84816.1"/>
    <property type="molecule type" value="Genomic_DNA"/>
</dbReference>
<dbReference type="InterPro" id="IPR001128">
    <property type="entry name" value="Cyt_P450"/>
</dbReference>
<dbReference type="PROSITE" id="PS00086">
    <property type="entry name" value="CYTOCHROME_P450"/>
    <property type="match status" value="1"/>
</dbReference>
<dbReference type="InterPro" id="IPR017972">
    <property type="entry name" value="Cyt_P450_CS"/>
</dbReference>
<dbReference type="InterPro" id="IPR050196">
    <property type="entry name" value="Cytochrome_P450_Monoox"/>
</dbReference>
<dbReference type="GeneID" id="97285348"/>
<evidence type="ECO:0000256" key="4">
    <source>
        <dbReference type="ARBA" id="ARBA00023002"/>
    </source>
</evidence>
<dbReference type="RefSeq" id="WP_405452736.1">
    <property type="nucleotide sequence ID" value="NZ_CP108164.1"/>
</dbReference>
<keyword evidence="4 7" id="KW-0560">Oxidoreductase</keyword>
<dbReference type="PANTHER" id="PTHR24291:SF50">
    <property type="entry name" value="BIFUNCTIONAL ALBAFLAVENONE MONOOXYGENASE_TERPENE SYNTHASE"/>
    <property type="match status" value="1"/>
</dbReference>
<keyword evidence="6 7" id="KW-0503">Monooxygenase</keyword>
<evidence type="ECO:0000256" key="6">
    <source>
        <dbReference type="ARBA" id="ARBA00023033"/>
    </source>
</evidence>
<dbReference type="PRINTS" id="PR00465">
    <property type="entry name" value="EP450IV"/>
</dbReference>
<evidence type="ECO:0000256" key="3">
    <source>
        <dbReference type="ARBA" id="ARBA00022723"/>
    </source>
</evidence>
<name>A0ABZ1KZI9_STRAH</name>
<keyword evidence="3 7" id="KW-0479">Metal-binding</keyword>
<keyword evidence="9" id="KW-1185">Reference proteome</keyword>
<dbReference type="PANTHER" id="PTHR24291">
    <property type="entry name" value="CYTOCHROME P450 FAMILY 4"/>
    <property type="match status" value="1"/>
</dbReference>
<organism evidence="8 9">
    <name type="scientific">Streptomyces achromogenes</name>
    <dbReference type="NCBI Taxonomy" id="67255"/>
    <lineage>
        <taxon>Bacteria</taxon>
        <taxon>Bacillati</taxon>
        <taxon>Actinomycetota</taxon>
        <taxon>Actinomycetes</taxon>
        <taxon>Kitasatosporales</taxon>
        <taxon>Streptomycetaceae</taxon>
        <taxon>Streptomyces</taxon>
    </lineage>
</organism>
<gene>
    <name evidence="8" type="ORF">OG350_32915</name>
</gene>
<accession>A0ABZ1KZI9</accession>
<dbReference type="InterPro" id="IPR002403">
    <property type="entry name" value="Cyt_P450_E_grp-IV"/>
</dbReference>